<gene>
    <name evidence="12" type="ORF">OBRU01_07181</name>
</gene>
<comment type="function">
    <text evidence="1">Accessory subunit of the mitochondrial membrane respiratory chain NADH dehydrogenase (Complex I), that is believed not to be involved in catalysis. Complex I functions in the transfer of electrons from NADH to the respiratory chain. The immediate electron acceptor for the enzyme is believed to be ubiquinone.</text>
</comment>
<comment type="subcellular location">
    <subcellularLocation>
        <location evidence="2">Mitochondrion inner membrane</location>
        <topology evidence="2">Peripheral membrane protein</topology>
        <orientation evidence="2">Matrix side</orientation>
    </subcellularLocation>
</comment>
<keyword evidence="9" id="KW-0249">Electron transport</keyword>
<proteinExistence type="inferred from homology"/>
<evidence type="ECO:0000256" key="4">
    <source>
        <dbReference type="ARBA" id="ARBA00011533"/>
    </source>
</evidence>
<dbReference type="OrthoDB" id="6241903at2759"/>
<comment type="similarity">
    <text evidence="3">Belongs to the complex I NDUFB2 subunit family.</text>
</comment>
<accession>A0A0L7L496</accession>
<dbReference type="PANTHER" id="PTHR15223:SF1">
    <property type="entry name" value="NADH DEHYDROGENASE [UBIQUINONE] 1 BETA SUBCOMPLEX SUBUNIT 2, MITOCHONDRIAL"/>
    <property type="match status" value="1"/>
</dbReference>
<dbReference type="AlphaFoldDB" id="A0A0L7L496"/>
<dbReference type="Proteomes" id="UP000037510">
    <property type="component" value="Unassembled WGS sequence"/>
</dbReference>
<evidence type="ECO:0000256" key="2">
    <source>
        <dbReference type="ARBA" id="ARBA00004443"/>
    </source>
</evidence>
<evidence type="ECO:0000256" key="7">
    <source>
        <dbReference type="ARBA" id="ARBA00022792"/>
    </source>
</evidence>
<evidence type="ECO:0000313" key="12">
    <source>
        <dbReference type="EMBL" id="KOB70318.1"/>
    </source>
</evidence>
<keyword evidence="7" id="KW-0999">Mitochondrion inner membrane</keyword>
<dbReference type="GO" id="GO:0045271">
    <property type="term" value="C:respiratory chain complex I"/>
    <property type="evidence" value="ECO:0007669"/>
    <property type="project" value="InterPro"/>
</dbReference>
<keyword evidence="13" id="KW-1185">Reference proteome</keyword>
<protein>
    <submittedName>
        <fullName evidence="12">Putative mitochondrial NADH-ubiquinone oxidoreductase AGGG subunit</fullName>
    </submittedName>
</protein>
<dbReference type="EMBL" id="JTDY01003008">
    <property type="protein sequence ID" value="KOB70318.1"/>
    <property type="molecule type" value="Genomic_DNA"/>
</dbReference>
<organism evidence="12 13">
    <name type="scientific">Operophtera brumata</name>
    <name type="common">Winter moth</name>
    <name type="synonym">Phalaena brumata</name>
    <dbReference type="NCBI Taxonomy" id="104452"/>
    <lineage>
        <taxon>Eukaryota</taxon>
        <taxon>Metazoa</taxon>
        <taxon>Ecdysozoa</taxon>
        <taxon>Arthropoda</taxon>
        <taxon>Hexapoda</taxon>
        <taxon>Insecta</taxon>
        <taxon>Pterygota</taxon>
        <taxon>Neoptera</taxon>
        <taxon>Endopterygota</taxon>
        <taxon>Lepidoptera</taxon>
        <taxon>Glossata</taxon>
        <taxon>Ditrysia</taxon>
        <taxon>Geometroidea</taxon>
        <taxon>Geometridae</taxon>
        <taxon>Larentiinae</taxon>
        <taxon>Operophtera</taxon>
    </lineage>
</organism>
<keyword evidence="6" id="KW-0679">Respiratory chain</keyword>
<dbReference type="Pfam" id="PF14813">
    <property type="entry name" value="NADH_B2"/>
    <property type="match status" value="1"/>
</dbReference>
<reference evidence="12 13" key="1">
    <citation type="journal article" date="2015" name="Genome Biol. Evol.">
        <title>The genome of winter moth (Operophtera brumata) provides a genomic perspective on sexual dimorphism and phenology.</title>
        <authorList>
            <person name="Derks M.F."/>
            <person name="Smit S."/>
            <person name="Salis L."/>
            <person name="Schijlen E."/>
            <person name="Bossers A."/>
            <person name="Mateman C."/>
            <person name="Pijl A.S."/>
            <person name="de Ridder D."/>
            <person name="Groenen M.A."/>
            <person name="Visser M.E."/>
            <person name="Megens H.J."/>
        </authorList>
    </citation>
    <scope>NUCLEOTIDE SEQUENCE [LARGE SCALE GENOMIC DNA]</scope>
    <source>
        <strain evidence="12">WM2013NL</strain>
        <tissue evidence="12">Head and thorax</tissue>
    </source>
</reference>
<evidence type="ECO:0000256" key="9">
    <source>
        <dbReference type="ARBA" id="ARBA00022982"/>
    </source>
</evidence>
<keyword evidence="5" id="KW-0813">Transport</keyword>
<keyword evidence="10" id="KW-0496">Mitochondrion</keyword>
<evidence type="ECO:0000256" key="11">
    <source>
        <dbReference type="ARBA" id="ARBA00023136"/>
    </source>
</evidence>
<keyword evidence="12" id="KW-0830">Ubiquinone</keyword>
<evidence type="ECO:0000313" key="13">
    <source>
        <dbReference type="Proteomes" id="UP000037510"/>
    </source>
</evidence>
<dbReference type="GO" id="GO:0005743">
    <property type="term" value="C:mitochondrial inner membrane"/>
    <property type="evidence" value="ECO:0007669"/>
    <property type="project" value="UniProtKB-SubCell"/>
</dbReference>
<evidence type="ECO:0000256" key="10">
    <source>
        <dbReference type="ARBA" id="ARBA00023128"/>
    </source>
</evidence>
<comment type="subunit">
    <text evidence="4">Complex I is composed of 45 different subunits.</text>
</comment>
<sequence length="103" mass="11754">MLTRTLVSKAILIRTLKNVADNLKQAKRNAGHGVWSYRIPPPMPSKKTIYLAEGIGAMAWWWIFYHLFTEFDHVIGEWPYVDPSTWTDEQLGIPPDSAGALKK</sequence>
<dbReference type="InterPro" id="IPR026627">
    <property type="entry name" value="NDUFB2_animal"/>
</dbReference>
<keyword evidence="11" id="KW-0472">Membrane</keyword>
<evidence type="ECO:0000256" key="1">
    <source>
        <dbReference type="ARBA" id="ARBA00003195"/>
    </source>
</evidence>
<dbReference type="GO" id="GO:0032981">
    <property type="term" value="P:mitochondrial respiratory chain complex I assembly"/>
    <property type="evidence" value="ECO:0007669"/>
    <property type="project" value="TreeGrafter"/>
</dbReference>
<evidence type="ECO:0000256" key="5">
    <source>
        <dbReference type="ARBA" id="ARBA00022448"/>
    </source>
</evidence>
<dbReference type="PANTHER" id="PTHR15223">
    <property type="entry name" value="NADH-UBIQUINONE OXIDOREDUCTASE AGGG SUBUNIT"/>
    <property type="match status" value="1"/>
</dbReference>
<name>A0A0L7L496_OPEBR</name>
<evidence type="ECO:0000256" key="6">
    <source>
        <dbReference type="ARBA" id="ARBA00022660"/>
    </source>
</evidence>
<evidence type="ECO:0000256" key="3">
    <source>
        <dbReference type="ARBA" id="ARBA00005923"/>
    </source>
</evidence>
<keyword evidence="8" id="KW-0809">Transit peptide</keyword>
<dbReference type="STRING" id="104452.A0A0L7L496"/>
<comment type="caution">
    <text evidence="12">The sequence shown here is derived from an EMBL/GenBank/DDBJ whole genome shotgun (WGS) entry which is preliminary data.</text>
</comment>
<evidence type="ECO:0000256" key="8">
    <source>
        <dbReference type="ARBA" id="ARBA00022946"/>
    </source>
</evidence>